<dbReference type="EMBL" id="GBRH01252920">
    <property type="protein sequence ID" value="JAD44975.1"/>
    <property type="molecule type" value="Transcribed_RNA"/>
</dbReference>
<organism evidence="1">
    <name type="scientific">Arundo donax</name>
    <name type="common">Giant reed</name>
    <name type="synonym">Donax arundinaceus</name>
    <dbReference type="NCBI Taxonomy" id="35708"/>
    <lineage>
        <taxon>Eukaryota</taxon>
        <taxon>Viridiplantae</taxon>
        <taxon>Streptophyta</taxon>
        <taxon>Embryophyta</taxon>
        <taxon>Tracheophyta</taxon>
        <taxon>Spermatophyta</taxon>
        <taxon>Magnoliopsida</taxon>
        <taxon>Liliopsida</taxon>
        <taxon>Poales</taxon>
        <taxon>Poaceae</taxon>
        <taxon>PACMAD clade</taxon>
        <taxon>Arundinoideae</taxon>
        <taxon>Arundineae</taxon>
        <taxon>Arundo</taxon>
    </lineage>
</organism>
<evidence type="ECO:0000313" key="1">
    <source>
        <dbReference type="EMBL" id="JAD44975.1"/>
    </source>
</evidence>
<proteinExistence type="predicted"/>
<name>A0A0A9A7J3_ARUDO</name>
<reference evidence="1" key="1">
    <citation type="submission" date="2014-09" db="EMBL/GenBank/DDBJ databases">
        <authorList>
            <person name="Magalhaes I.L.F."/>
            <person name="Oliveira U."/>
            <person name="Santos F.R."/>
            <person name="Vidigal T.H.D.A."/>
            <person name="Brescovit A.D."/>
            <person name="Santos A.J."/>
        </authorList>
    </citation>
    <scope>NUCLEOTIDE SEQUENCE</scope>
    <source>
        <tissue evidence="1">Shoot tissue taken approximately 20 cm above the soil surface</tissue>
    </source>
</reference>
<accession>A0A0A9A7J3</accession>
<protein>
    <submittedName>
        <fullName evidence="1">Uncharacterized protein</fullName>
    </submittedName>
</protein>
<reference evidence="1" key="2">
    <citation type="journal article" date="2015" name="Data Brief">
        <title>Shoot transcriptome of the giant reed, Arundo donax.</title>
        <authorList>
            <person name="Barrero R.A."/>
            <person name="Guerrero F.D."/>
            <person name="Moolhuijzen P."/>
            <person name="Goolsby J.A."/>
            <person name="Tidwell J."/>
            <person name="Bellgard S.E."/>
            <person name="Bellgard M.I."/>
        </authorList>
    </citation>
    <scope>NUCLEOTIDE SEQUENCE</scope>
    <source>
        <tissue evidence="1">Shoot tissue taken approximately 20 cm above the soil surface</tissue>
    </source>
</reference>
<dbReference type="AlphaFoldDB" id="A0A0A9A7J3"/>
<sequence length="22" mass="2414">MQACLARGGEKAMSEIKARCFL</sequence>